<dbReference type="Gene3D" id="3.40.50.1070">
    <property type="match status" value="1"/>
</dbReference>
<dbReference type="GO" id="GO:0008736">
    <property type="term" value="F:L-fucose isomerase activity"/>
    <property type="evidence" value="ECO:0007669"/>
    <property type="project" value="UniProtKB-UniRule"/>
</dbReference>
<evidence type="ECO:0000259" key="10">
    <source>
        <dbReference type="Pfam" id="PF07882"/>
    </source>
</evidence>
<dbReference type="HOGENOM" id="CLU_033326_1_0_9"/>
<dbReference type="AlphaFoldDB" id="E2ZFZ0"/>
<dbReference type="InterPro" id="IPR038392">
    <property type="entry name" value="Fucose_isomerase_dom2_sf"/>
</dbReference>
<feature type="binding site" evidence="7">
    <location>
        <position position="366"/>
    </location>
    <ligand>
        <name>Mn(2+)</name>
        <dbReference type="ChEBI" id="CHEBI:29035"/>
    </ligand>
</feature>
<comment type="function">
    <text evidence="7">Converts the aldose L-fucose into the corresponding ketose L-fuculose.</text>
</comment>
<gene>
    <name evidence="7 11" type="primary">fucI</name>
    <name evidence="11" type="ORF">HMPREF9436_00573</name>
</gene>
<protein>
    <recommendedName>
        <fullName evidence="7">L-fucose isomerase</fullName>
        <shortName evidence="7">FucIase</shortName>
        <ecNumber evidence="7">5.3.1.25</ecNumber>
    </recommendedName>
    <alternativeName>
        <fullName evidence="7">6-deoxy-L-galactose isomerase</fullName>
    </alternativeName>
</protein>
<evidence type="ECO:0000313" key="12">
    <source>
        <dbReference type="Proteomes" id="UP000006028"/>
    </source>
</evidence>
<comment type="pathway">
    <text evidence="7">Carbohydrate degradation; L-fucose degradation; L-lactaldehyde and glycerone phosphate from L-fucose: step 1/3.</text>
</comment>
<feature type="active site" description="Proton acceptor" evidence="7">
    <location>
        <position position="342"/>
    </location>
</feature>
<dbReference type="GO" id="GO:0042355">
    <property type="term" value="P:L-fucose catabolic process"/>
    <property type="evidence" value="ECO:0007669"/>
    <property type="project" value="UniProtKB-UniRule"/>
</dbReference>
<dbReference type="Gene3D" id="3.20.14.10">
    <property type="entry name" value="L-fucose/L-arabinose isomerase, C-terminal"/>
    <property type="match status" value="1"/>
</dbReference>
<feature type="active site" description="Proton acceptor" evidence="7">
    <location>
        <position position="366"/>
    </location>
</feature>
<comment type="cofactor">
    <cofactor evidence="7">
        <name>Mn(2+)</name>
        <dbReference type="ChEBI" id="CHEBI:29035"/>
    </cofactor>
</comment>
<evidence type="ECO:0000256" key="3">
    <source>
        <dbReference type="ARBA" id="ARBA00023211"/>
    </source>
</evidence>
<evidence type="ECO:0000256" key="5">
    <source>
        <dbReference type="ARBA" id="ARBA00023253"/>
    </source>
</evidence>
<dbReference type="InterPro" id="IPR005763">
    <property type="entry name" value="Fucose_isomerase"/>
</dbReference>
<dbReference type="Pfam" id="PF02952">
    <property type="entry name" value="Fucose_iso_C"/>
    <property type="match status" value="1"/>
</dbReference>
<feature type="binding site" evidence="7">
    <location>
        <position position="532"/>
    </location>
    <ligand>
        <name>Mn(2+)</name>
        <dbReference type="ChEBI" id="CHEBI:29035"/>
    </ligand>
</feature>
<keyword evidence="5 7" id="KW-0294">Fucose metabolism</keyword>
<evidence type="ECO:0000313" key="11">
    <source>
        <dbReference type="EMBL" id="EFQ07909.1"/>
    </source>
</evidence>
<feature type="domain" description="L-fucose isomerase C-terminal" evidence="8">
    <location>
        <begin position="395"/>
        <end position="558"/>
    </location>
</feature>
<evidence type="ECO:0000256" key="2">
    <source>
        <dbReference type="ARBA" id="ARBA00022723"/>
    </source>
</evidence>
<dbReference type="InterPro" id="IPR004216">
    <property type="entry name" value="Fuc/Ara_isomerase_C"/>
</dbReference>
<dbReference type="HAMAP" id="MF_01254">
    <property type="entry name" value="Fucose_iso"/>
    <property type="match status" value="1"/>
</dbReference>
<dbReference type="EMBL" id="AECU01000041">
    <property type="protein sequence ID" value="EFQ07909.1"/>
    <property type="molecule type" value="Genomic_DNA"/>
</dbReference>
<dbReference type="SUPFAM" id="SSF50443">
    <property type="entry name" value="FucI/AraA C-terminal domain-like"/>
    <property type="match status" value="1"/>
</dbReference>
<comment type="catalytic activity">
    <reaction evidence="7">
        <text>L-fucose = L-fuculose</text>
        <dbReference type="Rhea" id="RHEA:17233"/>
        <dbReference type="ChEBI" id="CHEBI:2181"/>
        <dbReference type="ChEBI" id="CHEBI:17617"/>
        <dbReference type="EC" id="5.3.1.25"/>
    </reaction>
</comment>
<sequence length="601" mass="66133">MNDRLFCQIPRPKIGIRVVVDGRCNGVREKIEAPTFALAQKAKELLESHVFHADGQPLECVIGSVGVGGVREAALVAQEFSQENVGAVISISRAFAYAAEVMVYDDQIPQAIWGFSGSERPGSVYLAAAVAVAEQKGVPIFKIYGQDVQDADDISVPQDVAKKLVLFAQCALAVSTMRNKAYLSVGNVCMGIGASIVDQEFFRCYLGMRTETVDMSEVQRRLQLNLFDPNEYQRAMAWTKANCTEMEDPNPPEIQQSRQQKDEVWSTIVKMTLILRDLMVGNPELEKLGWKEEAHGHYALMAGFQGQRQWTDFMPNGDFSEAILNSSFDWDGPRRPYTLATENDSLNAVTMLWGTLLTGTAQMFCDVRAYWSPEALAKTAGQVPEGAAANGFIYLTNSGAAALDGSMASDVDGHPGIKPAWEMTETDISRCLDATRWGAGKLATFRGGGFSSSFLSKGGVPLTMIRLNLLKGLGPVLQFAEGESVELPDNVEQAVIRRTDPTWPKTFFVPRLTGQDAFSNVYSVMENWGSNHCTLCYGHIGAQLMTLASMLRIPVCMHNLPDESIFRPAAWRMYGTHEAMSADFRACATYGPLYGPYPVRR</sequence>
<dbReference type="eggNOG" id="COG2407">
    <property type="taxonomic scope" value="Bacteria"/>
</dbReference>
<comment type="caution">
    <text evidence="11">The sequence shown here is derived from an EMBL/GenBank/DDBJ whole genome shotgun (WGS) entry which is preliminary data.</text>
</comment>
<feature type="domain" description="L-fucose isomerase N-terminal-2" evidence="10">
    <location>
        <begin position="180"/>
        <end position="359"/>
    </location>
</feature>
<dbReference type="GO" id="GO:0030145">
    <property type="term" value="F:manganese ion binding"/>
    <property type="evidence" value="ECO:0007669"/>
    <property type="project" value="UniProtKB-UniRule"/>
</dbReference>
<comment type="similarity">
    <text evidence="7">Belongs to the L-fucose isomerase family.</text>
</comment>
<accession>E2ZFZ0</accession>
<evidence type="ECO:0000256" key="4">
    <source>
        <dbReference type="ARBA" id="ARBA00023235"/>
    </source>
</evidence>
<proteinExistence type="inferred from homology"/>
<dbReference type="InterPro" id="IPR009015">
    <property type="entry name" value="Fucose_isomerase_N/cen_sf"/>
</dbReference>
<dbReference type="Proteomes" id="UP000006028">
    <property type="component" value="Unassembled WGS sequence"/>
</dbReference>
<evidence type="ECO:0000256" key="1">
    <source>
        <dbReference type="ARBA" id="ARBA00022490"/>
    </source>
</evidence>
<evidence type="ECO:0000259" key="8">
    <source>
        <dbReference type="Pfam" id="PF02952"/>
    </source>
</evidence>
<dbReference type="GO" id="GO:0019571">
    <property type="term" value="P:D-arabinose catabolic process"/>
    <property type="evidence" value="ECO:0007669"/>
    <property type="project" value="TreeGrafter"/>
</dbReference>
<feature type="binding site" evidence="7">
    <location>
        <position position="342"/>
    </location>
    <ligand>
        <name>Mn(2+)</name>
        <dbReference type="ChEBI" id="CHEBI:29035"/>
    </ligand>
</feature>
<dbReference type="EC" id="5.3.1.25" evidence="7"/>
<dbReference type="UniPathway" id="UPA00563">
    <property type="reaction ID" value="UER00624"/>
</dbReference>
<feature type="domain" description="L-fucose isomerase N-terminal-1" evidence="9">
    <location>
        <begin position="12"/>
        <end position="179"/>
    </location>
</feature>
<keyword evidence="3 7" id="KW-0464">Manganese</keyword>
<evidence type="ECO:0000259" key="9">
    <source>
        <dbReference type="Pfam" id="PF07881"/>
    </source>
</evidence>
<keyword evidence="6 7" id="KW-0119">Carbohydrate metabolism</keyword>
<dbReference type="NCBIfam" id="NF008220">
    <property type="entry name" value="PRK10991.1"/>
    <property type="match status" value="1"/>
</dbReference>
<keyword evidence="4 7" id="KW-0413">Isomerase</keyword>
<dbReference type="InterPro" id="IPR012888">
    <property type="entry name" value="Fucose_iso_N1"/>
</dbReference>
<dbReference type="GO" id="GO:0008790">
    <property type="term" value="F:arabinose isomerase activity"/>
    <property type="evidence" value="ECO:0007669"/>
    <property type="project" value="TreeGrafter"/>
</dbReference>
<dbReference type="RefSeq" id="WP_005938755.1">
    <property type="nucleotide sequence ID" value="NZ_GL538252.1"/>
</dbReference>
<dbReference type="Pfam" id="PF07881">
    <property type="entry name" value="Fucose_iso_N1"/>
    <property type="match status" value="1"/>
</dbReference>
<evidence type="ECO:0000256" key="7">
    <source>
        <dbReference type="HAMAP-Rule" id="MF_01254"/>
    </source>
</evidence>
<dbReference type="Pfam" id="PF07882">
    <property type="entry name" value="Fucose_iso_N2"/>
    <property type="match status" value="1"/>
</dbReference>
<dbReference type="SUPFAM" id="SSF53743">
    <property type="entry name" value="FucI/AraA N-terminal and middle domains"/>
    <property type="match status" value="1"/>
</dbReference>
<keyword evidence="2 7" id="KW-0479">Metal-binding</keyword>
<dbReference type="OrthoDB" id="9760430at2"/>
<dbReference type="InterPro" id="IPR012889">
    <property type="entry name" value="Fucose_isomerase_N2"/>
</dbReference>
<dbReference type="InterPro" id="IPR015888">
    <property type="entry name" value="Fuc_isomerase_C"/>
</dbReference>
<evidence type="ECO:0000256" key="6">
    <source>
        <dbReference type="ARBA" id="ARBA00023277"/>
    </source>
</evidence>
<dbReference type="PANTHER" id="PTHR37840:SF1">
    <property type="entry name" value="L-FUCOSE ISOMERASE"/>
    <property type="match status" value="1"/>
</dbReference>
<organism evidence="11 12">
    <name type="scientific">Faecalibacterium cf. prausnitzii KLE1255</name>
    <dbReference type="NCBI Taxonomy" id="748224"/>
    <lineage>
        <taxon>Bacteria</taxon>
        <taxon>Bacillati</taxon>
        <taxon>Bacillota</taxon>
        <taxon>Clostridia</taxon>
        <taxon>Eubacteriales</taxon>
        <taxon>Oscillospiraceae</taxon>
        <taxon>Faecalibacterium</taxon>
    </lineage>
</organism>
<dbReference type="PANTHER" id="PTHR37840">
    <property type="entry name" value="L-FUCOSE ISOMERASE"/>
    <property type="match status" value="1"/>
</dbReference>
<dbReference type="InterPro" id="IPR038393">
    <property type="entry name" value="Fuc_iso_dom3_sf"/>
</dbReference>
<comment type="subcellular location">
    <subcellularLocation>
        <location evidence="7">Cytoplasm</location>
    </subcellularLocation>
</comment>
<dbReference type="Gene3D" id="3.40.275.10">
    <property type="entry name" value="L-fucose Isomerase, Chain A, domain 2"/>
    <property type="match status" value="1"/>
</dbReference>
<name>E2ZFZ0_9FIRM</name>
<keyword evidence="1 7" id="KW-0963">Cytoplasm</keyword>
<dbReference type="STRING" id="748224.HMPREF9436_00573"/>
<dbReference type="GO" id="GO:0005737">
    <property type="term" value="C:cytoplasm"/>
    <property type="evidence" value="ECO:0007669"/>
    <property type="project" value="UniProtKB-SubCell"/>
</dbReference>
<reference evidence="11 12" key="1">
    <citation type="submission" date="2010-08" db="EMBL/GenBank/DDBJ databases">
        <authorList>
            <person name="Weinstock G."/>
            <person name="Sodergren E."/>
            <person name="Clifton S."/>
            <person name="Fulton L."/>
            <person name="Fulton B."/>
            <person name="Courtney L."/>
            <person name="Fronick C."/>
            <person name="Harrison M."/>
            <person name="Strong C."/>
            <person name="Farmer C."/>
            <person name="Delahaunty K."/>
            <person name="Markovic C."/>
            <person name="Hall O."/>
            <person name="Minx P."/>
            <person name="Tomlinson C."/>
            <person name="Mitreva M."/>
            <person name="Hou S."/>
            <person name="Chen J."/>
            <person name="Wollam A."/>
            <person name="Pepin K.H."/>
            <person name="Johnson M."/>
            <person name="Bhonagiri V."/>
            <person name="Zhang X."/>
            <person name="Suruliraj S."/>
            <person name="Warren W."/>
            <person name="Chinwalla A."/>
            <person name="Mardis E.R."/>
            <person name="Wilson R.K."/>
        </authorList>
    </citation>
    <scope>NUCLEOTIDE SEQUENCE [LARGE SCALE GENOMIC DNA]</scope>
    <source>
        <strain evidence="11 12">KLE1255</strain>
    </source>
</reference>
<dbReference type="InterPro" id="IPR038391">
    <property type="entry name" value="Fucose_iso_dom1_sf"/>
</dbReference>